<sequence>MKISYNLEPRKNLIGQRLCQLRKDRKLSQRKLAIKLQQQGYSFTELTILRIEKGQRLATDIEVMILCRFFEVDPNTMFGYTGSTKEQEDKRN</sequence>
<evidence type="ECO:0000259" key="1">
    <source>
        <dbReference type="PROSITE" id="PS50943"/>
    </source>
</evidence>
<dbReference type="GO" id="GO:0003677">
    <property type="term" value="F:DNA binding"/>
    <property type="evidence" value="ECO:0007669"/>
    <property type="project" value="InterPro"/>
</dbReference>
<dbReference type="Gene3D" id="1.10.260.40">
    <property type="entry name" value="lambda repressor-like DNA-binding domains"/>
    <property type="match status" value="1"/>
</dbReference>
<dbReference type="RefSeq" id="WP_117562358.1">
    <property type="nucleotide sequence ID" value="NZ_JAAITT010000037.1"/>
</dbReference>
<evidence type="ECO:0000313" key="2">
    <source>
        <dbReference type="EMBL" id="MCG4746400.1"/>
    </source>
</evidence>
<dbReference type="Proteomes" id="UP001299608">
    <property type="component" value="Unassembled WGS sequence"/>
</dbReference>
<reference evidence="3" key="2">
    <citation type="submission" date="2020-02" db="EMBL/GenBank/DDBJ databases">
        <authorList>
            <person name="Littmann E."/>
            <person name="Sorbara M."/>
        </authorList>
    </citation>
    <scope>NUCLEOTIDE SEQUENCE</scope>
    <source>
        <strain evidence="3">MSK.1.17</strain>
    </source>
</reference>
<feature type="domain" description="HTH cro/C1-type" evidence="1">
    <location>
        <begin position="20"/>
        <end position="77"/>
    </location>
</feature>
<proteinExistence type="predicted"/>
<dbReference type="InterPro" id="IPR001387">
    <property type="entry name" value="Cro/C1-type_HTH"/>
</dbReference>
<dbReference type="AlphaFoldDB" id="A0AAW5C0Q2"/>
<comment type="caution">
    <text evidence="2">The sequence shown here is derived from an EMBL/GenBank/DDBJ whole genome shotgun (WGS) entry which is preliminary data.</text>
</comment>
<dbReference type="PROSITE" id="PS50943">
    <property type="entry name" value="HTH_CROC1"/>
    <property type="match status" value="1"/>
</dbReference>
<accession>A0AAW5C0Q2</accession>
<evidence type="ECO:0000313" key="5">
    <source>
        <dbReference type="Proteomes" id="UP001299608"/>
    </source>
</evidence>
<protein>
    <submittedName>
        <fullName evidence="2">Helix-turn-helix domain-containing protein</fullName>
    </submittedName>
    <submittedName>
        <fullName evidence="3">Helix-turn-helix transcriptional regulator</fullName>
    </submittedName>
</protein>
<dbReference type="Proteomes" id="UP000669239">
    <property type="component" value="Unassembled WGS sequence"/>
</dbReference>
<reference evidence="3 4" key="1">
    <citation type="journal article" date="2020" name="Cell Host Microbe">
        <title>Functional and Genomic Variation between Human-Derived Isolates of Lachnospiraceae Reveals Inter- and Intra-Species Diversity.</title>
        <authorList>
            <person name="Sorbara M.T."/>
            <person name="Littmann E.R."/>
            <person name="Fontana E."/>
            <person name="Moody T.U."/>
            <person name="Kohout C.E."/>
            <person name="Gjonbalaj M."/>
            <person name="Eaton V."/>
            <person name="Seok R."/>
            <person name="Leiner I.M."/>
            <person name="Pamer E.G."/>
        </authorList>
    </citation>
    <scope>NUCLEOTIDE SEQUENCE [LARGE SCALE GENOMIC DNA]</scope>
    <source>
        <strain evidence="3 4">MSK.1.17</strain>
    </source>
</reference>
<reference evidence="2" key="3">
    <citation type="submission" date="2022-01" db="EMBL/GenBank/DDBJ databases">
        <title>Collection of gut derived symbiotic bacterial strains cultured from healthy donors.</title>
        <authorList>
            <person name="Lin H."/>
            <person name="Kohout C."/>
            <person name="Waligurski E."/>
            <person name="Pamer E.G."/>
        </authorList>
    </citation>
    <scope>NUCLEOTIDE SEQUENCE</scope>
    <source>
        <strain evidence="2">DFI.6.55</strain>
    </source>
</reference>
<gene>
    <name evidence="3" type="ORF">G5B36_21350</name>
    <name evidence="2" type="ORF">L0N08_13335</name>
</gene>
<dbReference type="EMBL" id="JAKNGE010000015">
    <property type="protein sequence ID" value="MCG4746400.1"/>
    <property type="molecule type" value="Genomic_DNA"/>
</dbReference>
<keyword evidence="4" id="KW-1185">Reference proteome</keyword>
<dbReference type="SUPFAM" id="SSF47413">
    <property type="entry name" value="lambda repressor-like DNA-binding domains"/>
    <property type="match status" value="1"/>
</dbReference>
<organism evidence="2 5">
    <name type="scientific">Enterocloster aldenensis</name>
    <dbReference type="NCBI Taxonomy" id="358742"/>
    <lineage>
        <taxon>Bacteria</taxon>
        <taxon>Bacillati</taxon>
        <taxon>Bacillota</taxon>
        <taxon>Clostridia</taxon>
        <taxon>Lachnospirales</taxon>
        <taxon>Lachnospiraceae</taxon>
        <taxon>Enterocloster</taxon>
    </lineage>
</organism>
<evidence type="ECO:0000313" key="3">
    <source>
        <dbReference type="EMBL" id="NSJ51235.1"/>
    </source>
</evidence>
<name>A0AAW5C0Q2_9FIRM</name>
<dbReference type="InterPro" id="IPR010982">
    <property type="entry name" value="Lambda_DNA-bd_dom_sf"/>
</dbReference>
<evidence type="ECO:0000313" key="4">
    <source>
        <dbReference type="Proteomes" id="UP000669239"/>
    </source>
</evidence>
<dbReference type="CDD" id="cd00093">
    <property type="entry name" value="HTH_XRE"/>
    <property type="match status" value="1"/>
</dbReference>
<dbReference type="EMBL" id="JAAITT010000037">
    <property type="protein sequence ID" value="NSJ51235.1"/>
    <property type="molecule type" value="Genomic_DNA"/>
</dbReference>